<evidence type="ECO:0000259" key="7">
    <source>
        <dbReference type="Pfam" id="PF23559"/>
    </source>
</evidence>
<feature type="domain" description="NB-ARC" evidence="5">
    <location>
        <begin position="168"/>
        <end position="336"/>
    </location>
</feature>
<comment type="caution">
    <text evidence="8">The sequence shown here is derived from an EMBL/GenBank/DDBJ whole genome shotgun (WGS) entry which is preliminary data.</text>
</comment>
<dbReference type="PANTHER" id="PTHR36766">
    <property type="entry name" value="PLANT BROAD-SPECTRUM MILDEW RESISTANCE PROTEIN RPW8"/>
    <property type="match status" value="1"/>
</dbReference>
<evidence type="ECO:0000256" key="3">
    <source>
        <dbReference type="ARBA" id="ARBA00022821"/>
    </source>
</evidence>
<feature type="non-terminal residue" evidence="8">
    <location>
        <position position="1"/>
    </location>
</feature>
<evidence type="ECO:0000256" key="1">
    <source>
        <dbReference type="ARBA" id="ARBA00022737"/>
    </source>
</evidence>
<dbReference type="Pfam" id="PF23559">
    <property type="entry name" value="WHD_DRP"/>
    <property type="match status" value="1"/>
</dbReference>
<evidence type="ECO:0000259" key="5">
    <source>
        <dbReference type="Pfam" id="PF00931"/>
    </source>
</evidence>
<keyword evidence="3" id="KW-0611">Plant defense</keyword>
<reference evidence="8 9" key="1">
    <citation type="journal article" date="2018" name="Front. Plant Sci.">
        <title>Red Clover (Trifolium pratense) and Zigzag Clover (T. medium) - A Picture of Genomic Similarities and Differences.</title>
        <authorList>
            <person name="Dluhosova J."/>
            <person name="Istvanek J."/>
            <person name="Nedelnik J."/>
            <person name="Repkova J."/>
        </authorList>
    </citation>
    <scope>NUCLEOTIDE SEQUENCE [LARGE SCALE GENOMIC DNA]</scope>
    <source>
        <strain evidence="9">cv. 10/8</strain>
        <tissue evidence="8">Leaf</tissue>
    </source>
</reference>
<dbReference type="FunFam" id="1.10.10.10:FF:000322">
    <property type="entry name" value="Probable disease resistance protein At1g63360"/>
    <property type="match status" value="1"/>
</dbReference>
<organism evidence="8 9">
    <name type="scientific">Trifolium medium</name>
    <dbReference type="NCBI Taxonomy" id="97028"/>
    <lineage>
        <taxon>Eukaryota</taxon>
        <taxon>Viridiplantae</taxon>
        <taxon>Streptophyta</taxon>
        <taxon>Embryophyta</taxon>
        <taxon>Tracheophyta</taxon>
        <taxon>Spermatophyta</taxon>
        <taxon>Magnoliopsida</taxon>
        <taxon>eudicotyledons</taxon>
        <taxon>Gunneridae</taxon>
        <taxon>Pentapetalae</taxon>
        <taxon>rosids</taxon>
        <taxon>fabids</taxon>
        <taxon>Fabales</taxon>
        <taxon>Fabaceae</taxon>
        <taxon>Papilionoideae</taxon>
        <taxon>50 kb inversion clade</taxon>
        <taxon>NPAAA clade</taxon>
        <taxon>Hologalegina</taxon>
        <taxon>IRL clade</taxon>
        <taxon>Trifolieae</taxon>
        <taxon>Trifolium</taxon>
    </lineage>
</organism>
<dbReference type="Pfam" id="PF00931">
    <property type="entry name" value="NB-ARC"/>
    <property type="match status" value="1"/>
</dbReference>
<keyword evidence="4" id="KW-0067">ATP-binding</keyword>
<keyword evidence="9" id="KW-1185">Reference proteome</keyword>
<dbReference type="InterPro" id="IPR002182">
    <property type="entry name" value="NB-ARC"/>
</dbReference>
<dbReference type="InterPro" id="IPR036388">
    <property type="entry name" value="WH-like_DNA-bd_sf"/>
</dbReference>
<feature type="non-terminal residue" evidence="8">
    <location>
        <position position="506"/>
    </location>
</feature>
<dbReference type="FunFam" id="3.40.50.300:FF:001091">
    <property type="entry name" value="Probable disease resistance protein At1g61300"/>
    <property type="match status" value="1"/>
</dbReference>
<dbReference type="EMBL" id="LXQA010007923">
    <property type="protein sequence ID" value="MCH85115.1"/>
    <property type="molecule type" value="Genomic_DNA"/>
</dbReference>
<evidence type="ECO:0000313" key="9">
    <source>
        <dbReference type="Proteomes" id="UP000265520"/>
    </source>
</evidence>
<dbReference type="InterPro" id="IPR058922">
    <property type="entry name" value="WHD_DRP"/>
</dbReference>
<dbReference type="Gene3D" id="1.20.5.4130">
    <property type="match status" value="1"/>
</dbReference>
<evidence type="ECO:0000256" key="2">
    <source>
        <dbReference type="ARBA" id="ARBA00022741"/>
    </source>
</evidence>
<dbReference type="Pfam" id="PF18052">
    <property type="entry name" value="Rx_N"/>
    <property type="match status" value="1"/>
</dbReference>
<dbReference type="GO" id="GO:0043531">
    <property type="term" value="F:ADP binding"/>
    <property type="evidence" value="ECO:0007669"/>
    <property type="project" value="InterPro"/>
</dbReference>
<dbReference type="InterPro" id="IPR042197">
    <property type="entry name" value="Apaf_helical"/>
</dbReference>
<dbReference type="Gene3D" id="1.10.8.430">
    <property type="entry name" value="Helical domain of apoptotic protease-activating factors"/>
    <property type="match status" value="1"/>
</dbReference>
<keyword evidence="1" id="KW-0677">Repeat</keyword>
<feature type="domain" description="Disease resistance N-terminal" evidence="6">
    <location>
        <begin position="39"/>
        <end position="102"/>
    </location>
</feature>
<protein>
    <submittedName>
        <fullName evidence="8">NBS-LRR type disease resistance protein</fullName>
    </submittedName>
</protein>
<accession>A0A392MDC6</accession>
<dbReference type="InterPro" id="IPR041118">
    <property type="entry name" value="Rx_N"/>
</dbReference>
<keyword evidence="2" id="KW-0547">Nucleotide-binding</keyword>
<dbReference type="GO" id="GO:0005524">
    <property type="term" value="F:ATP binding"/>
    <property type="evidence" value="ECO:0007669"/>
    <property type="project" value="UniProtKB-KW"/>
</dbReference>
<dbReference type="PRINTS" id="PR00364">
    <property type="entry name" value="DISEASERSIST"/>
</dbReference>
<proteinExistence type="predicted"/>
<feature type="domain" description="Disease resistance protein winged helix" evidence="7">
    <location>
        <begin position="422"/>
        <end position="491"/>
    </location>
</feature>
<evidence type="ECO:0000256" key="4">
    <source>
        <dbReference type="ARBA" id="ARBA00022840"/>
    </source>
</evidence>
<dbReference type="Gene3D" id="1.10.10.10">
    <property type="entry name" value="Winged helix-like DNA-binding domain superfamily/Winged helix DNA-binding domain"/>
    <property type="match status" value="1"/>
</dbReference>
<dbReference type="PANTHER" id="PTHR36766:SF40">
    <property type="entry name" value="DISEASE RESISTANCE PROTEIN RGA3"/>
    <property type="match status" value="1"/>
</dbReference>
<dbReference type="AlphaFoldDB" id="A0A392MDC6"/>
<dbReference type="Gene3D" id="3.40.50.300">
    <property type="entry name" value="P-loop containing nucleotide triphosphate hydrolases"/>
    <property type="match status" value="1"/>
</dbReference>
<dbReference type="InterPro" id="IPR027417">
    <property type="entry name" value="P-loop_NTPase"/>
</dbReference>
<sequence length="506" mass="57333">ASASAISTRFGDAFLSAPIQTMIDKLSSTEFLDYTDHKKLNISLLQTTLLALAPVLDDAEKKQFKNQNVRHWLDGLKDAIYDAEDLLNQISYDSLRCKVTNQVRNFLSSPFNTNRDINSQIEKLCERLQHFAHMKETLGLQTAASQEVFGRVPSTSLVRESVIVGRKDDKKKLIKMLLSDRDTDNNDIGVVAILGLGGLGKTTLAQLLYNDIEVRNHFDLKAWVCVSEDFNILRVTKHLLEGITSRTWDSNDLDILQAELKQILRNKRFLFVLDDVWNDDYYELVTSFAGKYGSKVIITTRVQTVAEVGRASHIYKLNLLSDEDCWSLISKCAFESEGFHGDEYPTLEAIGRRIARKCQGLPLAAKALGALLHFNRDAKHWNEILYCDIWELQGDNGVLPALRLSYLYLPSDLKRCFAYCSIFPKDYPLDRKQLVLLWIAEGFIENSLGMKEAEEIGDEFFGELISRSLIQQSNDDVDGKFFAMHDLVSDLTTFISGASCCRLELV</sequence>
<evidence type="ECO:0000313" key="8">
    <source>
        <dbReference type="EMBL" id="MCH85115.1"/>
    </source>
</evidence>
<dbReference type="SUPFAM" id="SSF52540">
    <property type="entry name" value="P-loop containing nucleoside triphosphate hydrolases"/>
    <property type="match status" value="1"/>
</dbReference>
<name>A0A392MDC6_9FABA</name>
<gene>
    <name evidence="8" type="ORF">A2U01_0005957</name>
</gene>
<evidence type="ECO:0000259" key="6">
    <source>
        <dbReference type="Pfam" id="PF18052"/>
    </source>
</evidence>
<dbReference type="GO" id="GO:0006952">
    <property type="term" value="P:defense response"/>
    <property type="evidence" value="ECO:0007669"/>
    <property type="project" value="UniProtKB-KW"/>
</dbReference>
<dbReference type="Proteomes" id="UP000265520">
    <property type="component" value="Unassembled WGS sequence"/>
</dbReference>